<evidence type="ECO:0000256" key="4">
    <source>
        <dbReference type="ARBA" id="ARBA00022605"/>
    </source>
</evidence>
<dbReference type="PROSITE" id="PS00629">
    <property type="entry name" value="IMP_1"/>
    <property type="match status" value="1"/>
</dbReference>
<keyword evidence="4" id="KW-0028">Amino-acid biosynthesis</keyword>
<feature type="binding site" evidence="11">
    <location>
        <position position="71"/>
    </location>
    <ligand>
        <name>Mg(2+)</name>
        <dbReference type="ChEBI" id="CHEBI:18420"/>
        <label>1</label>
        <note>catalytic</note>
    </ligand>
</feature>
<comment type="caution">
    <text evidence="12">The sequence shown here is derived from an EMBL/GenBank/DDBJ whole genome shotgun (WGS) entry which is preliminary data.</text>
</comment>
<keyword evidence="5 11" id="KW-0479">Metal-binding</keyword>
<keyword evidence="7 11" id="KW-0460">Magnesium</keyword>
<keyword evidence="6" id="KW-0378">Hydrolase</keyword>
<dbReference type="Proteomes" id="UP000544872">
    <property type="component" value="Unassembled WGS sequence"/>
</dbReference>
<accession>A0A7X0DN15</accession>
<dbReference type="InterPro" id="IPR051090">
    <property type="entry name" value="Inositol_monoP_superfamily"/>
</dbReference>
<comment type="cofactor">
    <cofactor evidence="1 11">
        <name>Mg(2+)</name>
        <dbReference type="ChEBI" id="CHEBI:18420"/>
    </cofactor>
</comment>
<evidence type="ECO:0000256" key="5">
    <source>
        <dbReference type="ARBA" id="ARBA00022723"/>
    </source>
</evidence>
<dbReference type="EC" id="3.1.3.15" evidence="10"/>
<dbReference type="InterPro" id="IPR000760">
    <property type="entry name" value="Inositol_monophosphatase-like"/>
</dbReference>
<keyword evidence="13" id="KW-1185">Reference proteome</keyword>
<dbReference type="UniPathway" id="UPA00031">
    <property type="reaction ID" value="UER00013"/>
</dbReference>
<feature type="binding site" evidence="11">
    <location>
        <position position="89"/>
    </location>
    <ligand>
        <name>Mg(2+)</name>
        <dbReference type="ChEBI" id="CHEBI:18420"/>
        <label>1</label>
        <note>catalytic</note>
    </ligand>
</feature>
<evidence type="ECO:0000256" key="3">
    <source>
        <dbReference type="ARBA" id="ARBA00009759"/>
    </source>
</evidence>
<proteinExistence type="inferred from homology"/>
<dbReference type="FunFam" id="3.30.540.10:FF:000030">
    <property type="entry name" value="Inositol monophosphatase"/>
    <property type="match status" value="1"/>
</dbReference>
<evidence type="ECO:0000256" key="11">
    <source>
        <dbReference type="PIRSR" id="PIRSR600760-2"/>
    </source>
</evidence>
<dbReference type="GO" id="GO:0000105">
    <property type="term" value="P:L-histidine biosynthetic process"/>
    <property type="evidence" value="ECO:0007669"/>
    <property type="project" value="UniProtKB-UniRule"/>
</dbReference>
<comment type="catalytic activity">
    <reaction evidence="9">
        <text>L-histidinol phosphate + H2O = L-histidinol + phosphate</text>
        <dbReference type="Rhea" id="RHEA:14465"/>
        <dbReference type="ChEBI" id="CHEBI:15377"/>
        <dbReference type="ChEBI" id="CHEBI:43474"/>
        <dbReference type="ChEBI" id="CHEBI:57699"/>
        <dbReference type="ChEBI" id="CHEBI:57980"/>
        <dbReference type="EC" id="3.1.3.15"/>
    </reaction>
</comment>
<dbReference type="EMBL" id="JACIIX010000011">
    <property type="protein sequence ID" value="MBB6211530.1"/>
    <property type="molecule type" value="Genomic_DNA"/>
</dbReference>
<evidence type="ECO:0000256" key="6">
    <source>
        <dbReference type="ARBA" id="ARBA00022801"/>
    </source>
</evidence>
<feature type="binding site" evidence="11">
    <location>
        <position position="90"/>
    </location>
    <ligand>
        <name>Mg(2+)</name>
        <dbReference type="ChEBI" id="CHEBI:18420"/>
        <label>2</label>
    </ligand>
</feature>
<evidence type="ECO:0000256" key="1">
    <source>
        <dbReference type="ARBA" id="ARBA00001946"/>
    </source>
</evidence>
<dbReference type="PANTHER" id="PTHR43200">
    <property type="entry name" value="PHOSPHATASE"/>
    <property type="match status" value="1"/>
</dbReference>
<evidence type="ECO:0000313" key="13">
    <source>
        <dbReference type="Proteomes" id="UP000544872"/>
    </source>
</evidence>
<dbReference type="Gene3D" id="3.40.190.80">
    <property type="match status" value="1"/>
</dbReference>
<dbReference type="GO" id="GO:0046854">
    <property type="term" value="P:phosphatidylinositol phosphate biosynthetic process"/>
    <property type="evidence" value="ECO:0007669"/>
    <property type="project" value="InterPro"/>
</dbReference>
<dbReference type="PANTHER" id="PTHR43200:SF6">
    <property type="entry name" value="3'(2'),5'-BISPHOSPHATE NUCLEOTIDASE"/>
    <property type="match status" value="1"/>
</dbReference>
<feature type="binding site" evidence="11">
    <location>
        <position position="211"/>
    </location>
    <ligand>
        <name>Mg(2+)</name>
        <dbReference type="ChEBI" id="CHEBI:18420"/>
        <label>1</label>
        <note>catalytic</note>
    </ligand>
</feature>
<evidence type="ECO:0000313" key="12">
    <source>
        <dbReference type="EMBL" id="MBB6211530.1"/>
    </source>
</evidence>
<evidence type="ECO:0000256" key="8">
    <source>
        <dbReference type="ARBA" id="ARBA00023102"/>
    </source>
</evidence>
<dbReference type="InterPro" id="IPR020583">
    <property type="entry name" value="Inositol_monoP_metal-BS"/>
</dbReference>
<dbReference type="InterPro" id="IPR011809">
    <property type="entry name" value="His_9_proposed"/>
</dbReference>
<dbReference type="SUPFAM" id="SSF56655">
    <property type="entry name" value="Carbohydrate phosphatase"/>
    <property type="match status" value="1"/>
</dbReference>
<comment type="similarity">
    <text evidence="3">Belongs to the inositol monophosphatase superfamily.</text>
</comment>
<dbReference type="GO" id="GO:0046872">
    <property type="term" value="F:metal ion binding"/>
    <property type="evidence" value="ECO:0007669"/>
    <property type="project" value="UniProtKB-KW"/>
</dbReference>
<dbReference type="PROSITE" id="PS00630">
    <property type="entry name" value="IMP_2"/>
    <property type="match status" value="1"/>
</dbReference>
<dbReference type="AlphaFoldDB" id="A0A7X0DN15"/>
<dbReference type="CDD" id="cd01641">
    <property type="entry name" value="Bacterial_IMPase_like_1"/>
    <property type="match status" value="1"/>
</dbReference>
<protein>
    <recommendedName>
        <fullName evidence="10">Histidinol-phosphatase</fullName>
        <ecNumber evidence="10">3.1.3.15</ecNumber>
    </recommendedName>
</protein>
<dbReference type="Pfam" id="PF00459">
    <property type="entry name" value="Inositol_P"/>
    <property type="match status" value="1"/>
</dbReference>
<gene>
    <name evidence="12" type="ORF">FHS48_002969</name>
</gene>
<dbReference type="InterPro" id="IPR020550">
    <property type="entry name" value="Inositol_monophosphatase_CS"/>
</dbReference>
<dbReference type="GO" id="GO:0004401">
    <property type="term" value="F:histidinol-phosphatase activity"/>
    <property type="evidence" value="ECO:0007669"/>
    <property type="project" value="UniProtKB-UniRule"/>
</dbReference>
<evidence type="ECO:0000256" key="2">
    <source>
        <dbReference type="ARBA" id="ARBA00004970"/>
    </source>
</evidence>
<dbReference type="Gene3D" id="3.30.540.10">
    <property type="entry name" value="Fructose-1,6-Bisphosphatase, subunit A, domain 1"/>
    <property type="match status" value="1"/>
</dbReference>
<evidence type="ECO:0000256" key="9">
    <source>
        <dbReference type="ARBA" id="ARBA00049158"/>
    </source>
</evidence>
<dbReference type="NCBIfam" id="TIGR02067">
    <property type="entry name" value="his_9_HisN"/>
    <property type="match status" value="1"/>
</dbReference>
<comment type="pathway">
    <text evidence="2">Amino-acid biosynthesis; L-histidine biosynthesis; L-histidine from 5-phospho-alpha-D-ribose 1-diphosphate: step 8/9.</text>
</comment>
<keyword evidence="8" id="KW-0368">Histidine biosynthesis</keyword>
<evidence type="ECO:0000256" key="10">
    <source>
        <dbReference type="NCBIfam" id="TIGR02067"/>
    </source>
</evidence>
<feature type="binding site" evidence="11">
    <location>
        <position position="87"/>
    </location>
    <ligand>
        <name>Mg(2+)</name>
        <dbReference type="ChEBI" id="CHEBI:18420"/>
        <label>1</label>
        <note>catalytic</note>
    </ligand>
</feature>
<dbReference type="PRINTS" id="PR00377">
    <property type="entry name" value="IMPHPHTASES"/>
</dbReference>
<name>A0A7X0DN15_NOVIT</name>
<sequence>MTAIALPDGTLDLAHRLADAAGGVIRPYFRTLVSVDDKADESPVTVADREAEMAMRTLLLAERPDDGLVGEEHGTVNPGADWVWVLDPIDGTKSFITGMPTFGTLIALLYKGVPVLGIIDQPISGERWVGVNGQRSTLNGREISVRDCAGLGQAVAFTTDPALFTGDDAAAWARLNGAVKMRRYSADCYAYGLLATGFVDVVCEAGMKLYDFAAVVPVIQGAGGIITDWQGGPLGQMSDGHILAAGDARTHAEAMLRLKG</sequence>
<reference evidence="12 13" key="1">
    <citation type="submission" date="2020-08" db="EMBL/GenBank/DDBJ databases">
        <title>Genomic Encyclopedia of Type Strains, Phase IV (KMG-IV): sequencing the most valuable type-strain genomes for metagenomic binning, comparative biology and taxonomic classification.</title>
        <authorList>
            <person name="Goeker M."/>
        </authorList>
    </citation>
    <scope>NUCLEOTIDE SEQUENCE [LARGE SCALE GENOMIC DNA]</scope>
    <source>
        <strain evidence="12 13">DSM 11590</strain>
    </source>
</reference>
<evidence type="ECO:0000256" key="7">
    <source>
        <dbReference type="ARBA" id="ARBA00022842"/>
    </source>
</evidence>
<organism evidence="12 13">
    <name type="scientific">Novispirillum itersonii</name>
    <name type="common">Aquaspirillum itersonii</name>
    <dbReference type="NCBI Taxonomy" id="189"/>
    <lineage>
        <taxon>Bacteria</taxon>
        <taxon>Pseudomonadati</taxon>
        <taxon>Pseudomonadota</taxon>
        <taxon>Alphaproteobacteria</taxon>
        <taxon>Rhodospirillales</taxon>
        <taxon>Novispirillaceae</taxon>
        <taxon>Novispirillum</taxon>
    </lineage>
</organism>